<proteinExistence type="predicted"/>
<dbReference type="GO" id="GO:0016298">
    <property type="term" value="F:lipase activity"/>
    <property type="evidence" value="ECO:0007669"/>
    <property type="project" value="TreeGrafter"/>
</dbReference>
<dbReference type="InterPro" id="IPR052214">
    <property type="entry name" value="DAG_Lipase-Related"/>
</dbReference>
<dbReference type="Proteomes" id="UP000683360">
    <property type="component" value="Unassembled WGS sequence"/>
</dbReference>
<keyword evidence="1 4" id="KW-0378">Hydrolase</keyword>
<evidence type="ECO:0000256" key="3">
    <source>
        <dbReference type="ARBA" id="ARBA00023098"/>
    </source>
</evidence>
<reference evidence="4" key="1">
    <citation type="submission" date="2021-03" db="EMBL/GenBank/DDBJ databases">
        <authorList>
            <person name="Bekaert M."/>
        </authorList>
    </citation>
    <scope>NUCLEOTIDE SEQUENCE</scope>
</reference>
<protein>
    <submittedName>
        <fullName evidence="4">DAGL</fullName>
        <ecNumber evidence="4">3.1.1.-</ecNumber>
    </submittedName>
</protein>
<keyword evidence="3" id="KW-0443">Lipid metabolism</keyword>
<dbReference type="PANTHER" id="PTHR45792:SF8">
    <property type="entry name" value="DIACYLGLYCEROL LIPASE-ALPHA"/>
    <property type="match status" value="1"/>
</dbReference>
<gene>
    <name evidence="4" type="ORF">MEDL_4454</name>
</gene>
<dbReference type="PANTHER" id="PTHR45792">
    <property type="entry name" value="DIACYLGLYCEROL LIPASE HOMOLOG-RELATED"/>
    <property type="match status" value="1"/>
</dbReference>
<sequence>MRYLKINKQYNSNTIKQNNYLPEEYVYCPAVCIWPQQRTFISEKQWAKSNPPIDRYCIAHAFLHCIELNEPFTLSRKTSNTINGIKFSTFKSNRFRTLASGAWEVLCGCFISDSTATERLLGRGVTNIGNNDIEEALQNVSMAREQLKITHPPMYPPGQLLHVLEVEGGRACCGTPSFYAEWSRAEDFVKEIILSPDMVTDHIPDNLMTALEQLSDKDFTPRQRKSQEEVTAL</sequence>
<keyword evidence="2" id="KW-0442">Lipid degradation</keyword>
<dbReference type="EC" id="3.1.1.-" evidence="4"/>
<dbReference type="EMBL" id="CAJPWZ010000283">
    <property type="protein sequence ID" value="CAG2189053.1"/>
    <property type="molecule type" value="Genomic_DNA"/>
</dbReference>
<accession>A0A8S3Q2L2</accession>
<evidence type="ECO:0000256" key="1">
    <source>
        <dbReference type="ARBA" id="ARBA00022801"/>
    </source>
</evidence>
<dbReference type="GO" id="GO:0019369">
    <property type="term" value="P:arachidonate metabolic process"/>
    <property type="evidence" value="ECO:0007669"/>
    <property type="project" value="TreeGrafter"/>
</dbReference>
<evidence type="ECO:0000313" key="4">
    <source>
        <dbReference type="EMBL" id="CAG2189053.1"/>
    </source>
</evidence>
<comment type="caution">
    <text evidence="4">The sequence shown here is derived from an EMBL/GenBank/DDBJ whole genome shotgun (WGS) entry which is preliminary data.</text>
</comment>
<keyword evidence="5" id="KW-1185">Reference proteome</keyword>
<dbReference type="OrthoDB" id="438440at2759"/>
<evidence type="ECO:0000313" key="5">
    <source>
        <dbReference type="Proteomes" id="UP000683360"/>
    </source>
</evidence>
<name>A0A8S3Q2L2_MYTED</name>
<organism evidence="4 5">
    <name type="scientific">Mytilus edulis</name>
    <name type="common">Blue mussel</name>
    <dbReference type="NCBI Taxonomy" id="6550"/>
    <lineage>
        <taxon>Eukaryota</taxon>
        <taxon>Metazoa</taxon>
        <taxon>Spiralia</taxon>
        <taxon>Lophotrochozoa</taxon>
        <taxon>Mollusca</taxon>
        <taxon>Bivalvia</taxon>
        <taxon>Autobranchia</taxon>
        <taxon>Pteriomorphia</taxon>
        <taxon>Mytilida</taxon>
        <taxon>Mytiloidea</taxon>
        <taxon>Mytilidae</taxon>
        <taxon>Mytilinae</taxon>
        <taxon>Mytilus</taxon>
    </lineage>
</organism>
<dbReference type="AlphaFoldDB" id="A0A8S3Q2L2"/>
<dbReference type="GO" id="GO:0046340">
    <property type="term" value="P:diacylglycerol catabolic process"/>
    <property type="evidence" value="ECO:0007669"/>
    <property type="project" value="TreeGrafter"/>
</dbReference>
<evidence type="ECO:0000256" key="2">
    <source>
        <dbReference type="ARBA" id="ARBA00022963"/>
    </source>
</evidence>